<feature type="compositionally biased region" description="Polar residues" evidence="11">
    <location>
        <begin position="1"/>
        <end position="12"/>
    </location>
</feature>
<dbReference type="SUPFAM" id="SSF47384">
    <property type="entry name" value="Homodimeric domain of signal transducing histidine kinase"/>
    <property type="match status" value="1"/>
</dbReference>
<organism evidence="15 16">
    <name type="scientific">Georgenia halotolerans</name>
    <dbReference type="NCBI Taxonomy" id="3028317"/>
    <lineage>
        <taxon>Bacteria</taxon>
        <taxon>Bacillati</taxon>
        <taxon>Actinomycetota</taxon>
        <taxon>Actinomycetes</taxon>
        <taxon>Micrococcales</taxon>
        <taxon>Bogoriellaceae</taxon>
        <taxon>Georgenia</taxon>
    </lineage>
</organism>
<evidence type="ECO:0000313" key="16">
    <source>
        <dbReference type="Proteomes" id="UP001165561"/>
    </source>
</evidence>
<feature type="region of interest" description="Disordered" evidence="11">
    <location>
        <begin position="541"/>
        <end position="570"/>
    </location>
</feature>
<protein>
    <recommendedName>
        <fullName evidence="10">Sensor histidine kinase MtrB</fullName>
        <ecNumber evidence="3">2.7.13.3</ecNumber>
    </recommendedName>
</protein>
<evidence type="ECO:0000256" key="12">
    <source>
        <dbReference type="SAM" id="Phobius"/>
    </source>
</evidence>
<evidence type="ECO:0000259" key="13">
    <source>
        <dbReference type="PROSITE" id="PS50109"/>
    </source>
</evidence>
<sequence>MSETDVPSSSAVADTAGYPPRRRPSLRVRLRSKLLGLGWRWRSSLSLRTASITMIGGAVALSLLGWYVSSQIRDGLFEERVEQVLADAAWRAEEAQSNFNASTAQTSAQVQQLAVDQVEDLQDPTSGAVGTTLLRSPYETSQLTIVEPSSGTGVSVRPLVTEEIQEALATEGGQHWQPVAIPSSDGDEPGIIVGSPVNLPAAGAHELYIAYTLAPEEETVSLVMRVLAIGAGVLVIVLAAMAWVITWRVLRPVTQAAATAERIADGLLHERMTVRGHDELATLGRSFNEMASSLEHQIERLEELSRLQQRFVSDVSHELRTPLTTIRMAGELLHDYREEFPASVRRAAELLHTQLDRFESMLADLLEISRFDAGAAVLEAEERDLRNVVANVVEMAAPLAAARGSDLVVHAPDTPCTAQIDPRRIERVLRNLVINAVEHGAGAPVDITVGVEEEAVAVRVRDHGVGMSPEDAARVFDRFWRADPARARTTGGTGLGLAISLEDARLHSGWLEAWGEEGVGAAFRLTLPRRADVELASSPLSLEDDRPATTPQVLEGGPGSLVGLAPGEGE</sequence>
<feature type="transmembrane region" description="Helical" evidence="12">
    <location>
        <begin position="45"/>
        <end position="68"/>
    </location>
</feature>
<dbReference type="InterPro" id="IPR036097">
    <property type="entry name" value="HisK_dim/P_sf"/>
</dbReference>
<dbReference type="InterPro" id="IPR004358">
    <property type="entry name" value="Sig_transdc_His_kin-like_C"/>
</dbReference>
<evidence type="ECO:0000256" key="4">
    <source>
        <dbReference type="ARBA" id="ARBA00022553"/>
    </source>
</evidence>
<dbReference type="NCBIfam" id="NF040691">
    <property type="entry name" value="MtrAB_MtrB"/>
    <property type="match status" value="1"/>
</dbReference>
<feature type="domain" description="Histidine kinase" evidence="13">
    <location>
        <begin position="314"/>
        <end position="531"/>
    </location>
</feature>
<keyword evidence="16" id="KW-1185">Reference proteome</keyword>
<comment type="caution">
    <text evidence="15">The sequence shown here is derived from an EMBL/GenBank/DDBJ whole genome shotgun (WGS) entry which is preliminary data.</text>
</comment>
<evidence type="ECO:0000256" key="3">
    <source>
        <dbReference type="ARBA" id="ARBA00012438"/>
    </source>
</evidence>
<dbReference type="SMART" id="SM00387">
    <property type="entry name" value="HATPase_c"/>
    <property type="match status" value="1"/>
</dbReference>
<comment type="catalytic activity">
    <reaction evidence="1">
        <text>ATP + protein L-histidine = ADP + protein N-phospho-L-histidine.</text>
        <dbReference type="EC" id="2.7.13.3"/>
    </reaction>
</comment>
<feature type="region of interest" description="Disordered" evidence="11">
    <location>
        <begin position="1"/>
        <end position="21"/>
    </location>
</feature>
<dbReference type="EC" id="2.7.13.3" evidence="3"/>
<dbReference type="InterPro" id="IPR050736">
    <property type="entry name" value="Sensor_HK_Regulatory"/>
</dbReference>
<proteinExistence type="predicted"/>
<feature type="compositionally biased region" description="Gly residues" evidence="11">
    <location>
        <begin position="556"/>
        <end position="570"/>
    </location>
</feature>
<dbReference type="InterPro" id="IPR003661">
    <property type="entry name" value="HisK_dim/P_dom"/>
</dbReference>
<accession>A0ABT5TZI4</accession>
<dbReference type="SUPFAM" id="SSF55874">
    <property type="entry name" value="ATPase domain of HSP90 chaperone/DNA topoisomerase II/histidine kinase"/>
    <property type="match status" value="1"/>
</dbReference>
<dbReference type="CDD" id="cd00082">
    <property type="entry name" value="HisKA"/>
    <property type="match status" value="1"/>
</dbReference>
<dbReference type="EMBL" id="JARACI010001090">
    <property type="protein sequence ID" value="MDD9207357.1"/>
    <property type="molecule type" value="Genomic_DNA"/>
</dbReference>
<evidence type="ECO:0000256" key="2">
    <source>
        <dbReference type="ARBA" id="ARBA00004236"/>
    </source>
</evidence>
<dbReference type="GO" id="GO:0016301">
    <property type="term" value="F:kinase activity"/>
    <property type="evidence" value="ECO:0007669"/>
    <property type="project" value="UniProtKB-KW"/>
</dbReference>
<dbReference type="Pfam" id="PF00672">
    <property type="entry name" value="HAMP"/>
    <property type="match status" value="1"/>
</dbReference>
<keyword evidence="6 12" id="KW-0812">Transmembrane</keyword>
<evidence type="ECO:0000259" key="14">
    <source>
        <dbReference type="PROSITE" id="PS50885"/>
    </source>
</evidence>
<comment type="subcellular location">
    <subcellularLocation>
        <location evidence="2">Cell membrane</location>
    </subcellularLocation>
</comment>
<dbReference type="PRINTS" id="PR00344">
    <property type="entry name" value="BCTRLSENSOR"/>
</dbReference>
<dbReference type="PROSITE" id="PS50885">
    <property type="entry name" value="HAMP"/>
    <property type="match status" value="1"/>
</dbReference>
<keyword evidence="8 12" id="KW-1133">Transmembrane helix</keyword>
<name>A0ABT5TZI4_9MICO</name>
<dbReference type="Gene3D" id="1.10.287.130">
    <property type="match status" value="1"/>
</dbReference>
<evidence type="ECO:0000256" key="8">
    <source>
        <dbReference type="ARBA" id="ARBA00022989"/>
    </source>
</evidence>
<dbReference type="Gene3D" id="6.10.340.10">
    <property type="match status" value="1"/>
</dbReference>
<evidence type="ECO:0000256" key="6">
    <source>
        <dbReference type="ARBA" id="ARBA00022692"/>
    </source>
</evidence>
<dbReference type="Proteomes" id="UP001165561">
    <property type="component" value="Unassembled WGS sequence"/>
</dbReference>
<feature type="transmembrane region" description="Helical" evidence="12">
    <location>
        <begin position="222"/>
        <end position="245"/>
    </location>
</feature>
<feature type="domain" description="HAMP" evidence="14">
    <location>
        <begin position="247"/>
        <end position="299"/>
    </location>
</feature>
<dbReference type="InterPro" id="IPR005467">
    <property type="entry name" value="His_kinase_dom"/>
</dbReference>
<keyword evidence="4" id="KW-0597">Phosphoprotein</keyword>
<dbReference type="PROSITE" id="PS50109">
    <property type="entry name" value="HIS_KIN"/>
    <property type="match status" value="1"/>
</dbReference>
<dbReference type="InterPro" id="IPR047669">
    <property type="entry name" value="MtrAB_MtrB"/>
</dbReference>
<evidence type="ECO:0000256" key="10">
    <source>
        <dbReference type="ARBA" id="ARBA00035305"/>
    </source>
</evidence>
<evidence type="ECO:0000313" key="15">
    <source>
        <dbReference type="EMBL" id="MDD9207357.1"/>
    </source>
</evidence>
<dbReference type="CDD" id="cd06225">
    <property type="entry name" value="HAMP"/>
    <property type="match status" value="1"/>
</dbReference>
<keyword evidence="9" id="KW-0902">Two-component regulatory system</keyword>
<dbReference type="SMART" id="SM00304">
    <property type="entry name" value="HAMP"/>
    <property type="match status" value="1"/>
</dbReference>
<dbReference type="InterPro" id="IPR003594">
    <property type="entry name" value="HATPase_dom"/>
</dbReference>
<dbReference type="PANTHER" id="PTHR43711:SF28">
    <property type="entry name" value="SENSOR HISTIDINE KINASE YXDK"/>
    <property type="match status" value="1"/>
</dbReference>
<reference evidence="15" key="1">
    <citation type="submission" date="2023-02" db="EMBL/GenBank/DDBJ databases">
        <title>Georgenia sp.10Sc9-8, isolated from a soil sample collected from the Taklamakan desert.</title>
        <authorList>
            <person name="Liu S."/>
        </authorList>
    </citation>
    <scope>NUCLEOTIDE SEQUENCE</scope>
    <source>
        <strain evidence="15">10Sc9-8</strain>
    </source>
</reference>
<dbReference type="SMART" id="SM00388">
    <property type="entry name" value="HisKA"/>
    <property type="match status" value="1"/>
</dbReference>
<dbReference type="InterPro" id="IPR036890">
    <property type="entry name" value="HATPase_C_sf"/>
</dbReference>
<evidence type="ECO:0000256" key="7">
    <source>
        <dbReference type="ARBA" id="ARBA00022777"/>
    </source>
</evidence>
<gene>
    <name evidence="15" type="primary">mtrB</name>
    <name evidence="15" type="ORF">PU560_12900</name>
</gene>
<evidence type="ECO:0000256" key="1">
    <source>
        <dbReference type="ARBA" id="ARBA00000085"/>
    </source>
</evidence>
<dbReference type="Pfam" id="PF02518">
    <property type="entry name" value="HATPase_c"/>
    <property type="match status" value="1"/>
</dbReference>
<dbReference type="InterPro" id="IPR003660">
    <property type="entry name" value="HAMP_dom"/>
</dbReference>
<evidence type="ECO:0000256" key="9">
    <source>
        <dbReference type="ARBA" id="ARBA00023012"/>
    </source>
</evidence>
<dbReference type="Pfam" id="PF00512">
    <property type="entry name" value="HisKA"/>
    <property type="match status" value="1"/>
</dbReference>
<evidence type="ECO:0000256" key="5">
    <source>
        <dbReference type="ARBA" id="ARBA00022679"/>
    </source>
</evidence>
<evidence type="ECO:0000256" key="11">
    <source>
        <dbReference type="SAM" id="MobiDB-lite"/>
    </source>
</evidence>
<keyword evidence="12" id="KW-0472">Membrane</keyword>
<keyword evidence="7 15" id="KW-0418">Kinase</keyword>
<dbReference type="SUPFAM" id="SSF158472">
    <property type="entry name" value="HAMP domain-like"/>
    <property type="match status" value="1"/>
</dbReference>
<dbReference type="Gene3D" id="3.30.565.10">
    <property type="entry name" value="Histidine kinase-like ATPase, C-terminal domain"/>
    <property type="match status" value="1"/>
</dbReference>
<dbReference type="PANTHER" id="PTHR43711">
    <property type="entry name" value="TWO-COMPONENT HISTIDINE KINASE"/>
    <property type="match status" value="1"/>
</dbReference>
<keyword evidence="5" id="KW-0808">Transferase</keyword>